<evidence type="ECO:0000256" key="1">
    <source>
        <dbReference type="SAM" id="MobiDB-lite"/>
    </source>
</evidence>
<organism evidence="2 3">
    <name type="scientific">Comamonas testosteroni TK102</name>
    <dbReference type="NCBI Taxonomy" id="1392005"/>
    <lineage>
        <taxon>Bacteria</taxon>
        <taxon>Pseudomonadati</taxon>
        <taxon>Pseudomonadota</taxon>
        <taxon>Betaproteobacteria</taxon>
        <taxon>Burkholderiales</taxon>
        <taxon>Comamonadaceae</taxon>
        <taxon>Comamonas</taxon>
    </lineage>
</organism>
<feature type="region of interest" description="Disordered" evidence="1">
    <location>
        <begin position="55"/>
        <end position="80"/>
    </location>
</feature>
<evidence type="ECO:0000313" key="3">
    <source>
        <dbReference type="Proteomes" id="UP000028782"/>
    </source>
</evidence>
<proteinExistence type="predicted"/>
<dbReference type="AlphaFoldDB" id="A0A076PHP5"/>
<gene>
    <name evidence="2" type="ORF">O987_00377</name>
</gene>
<evidence type="ECO:0000313" key="2">
    <source>
        <dbReference type="EMBL" id="AIJ44276.1"/>
    </source>
</evidence>
<reference evidence="2 3" key="1">
    <citation type="journal article" date="2014" name="Genome Announc.">
        <title>Complete Genome Sequence of Polychlorinated Biphenyl Degrader Comamonas testosteroni TK102 (NBRC 109938).</title>
        <authorList>
            <person name="Fukuda K."/>
            <person name="Hosoyama A."/>
            <person name="Tsuchikane K."/>
            <person name="Ohji S."/>
            <person name="Yamazoe A."/>
            <person name="Fujita N."/>
            <person name="Shintani M."/>
            <person name="Kimbara K."/>
        </authorList>
    </citation>
    <scope>NUCLEOTIDE SEQUENCE [LARGE SCALE GENOMIC DNA]</scope>
    <source>
        <strain evidence="2">TK102</strain>
    </source>
</reference>
<feature type="compositionally biased region" description="Polar residues" evidence="1">
    <location>
        <begin position="66"/>
        <end position="80"/>
    </location>
</feature>
<sequence length="80" mass="8652">MEPTAWPSALRAVMMVTPVANCPSASRNSRCEKGKAERKTEVGKAEFTKFRAQVSDHNGAPRFKISRSQGASAGLEQLST</sequence>
<dbReference type="Proteomes" id="UP000028782">
    <property type="component" value="Chromosome"/>
</dbReference>
<dbReference type="EMBL" id="CP006704">
    <property type="protein sequence ID" value="AIJ44276.1"/>
    <property type="molecule type" value="Genomic_DNA"/>
</dbReference>
<accession>A0A076PHP5</accession>
<dbReference type="KEGG" id="ctes:O987_00377"/>
<protein>
    <submittedName>
        <fullName evidence="2">Uncharacterized protein</fullName>
    </submittedName>
</protein>
<dbReference type="HOGENOM" id="CLU_2583696_0_0_4"/>
<name>A0A076PHP5_COMTE</name>